<sequence>MSDLKDLVFSVQETVDAPPFATLARRASHRRARRRTSLLVAVTAVVATVYLLLNLPGADGSKVPIAPQPSVNTPAPDLDNGEDLVRGPGATLLGVAATGPTRWVSSWNACPRSECRFAAALGSEGMMAFAPTRPNPWRTLIVAGDPVALYTSDLALEPDHPGWGSAMFVTLNAEGSTQSGLSYASPTATYDSDEVVTDLGQPGLLAVLNLQNSTLRRLELPDSVGKPGRPVRDLAGNVYFLGGQANDTIYWTLDRGQTWKHEPLDDRDAGRWLAVSPSGGTIVATSSKPATDALDRLATTKVSVDGGATWRIVQNTPYGIDGAPVALDDNTVLMAGRSPGAAVSSLYSITDGKVQLIKPAPQVLAGLAGNTMLVYGTTVEKPSATLTRVAFTTDRGQSWSYFTPR</sequence>
<keyword evidence="1" id="KW-0472">Membrane</keyword>
<evidence type="ECO:0000313" key="3">
    <source>
        <dbReference type="EMBL" id="NOL44626.1"/>
    </source>
</evidence>
<evidence type="ECO:0000313" key="5">
    <source>
        <dbReference type="Proteomes" id="UP000553957"/>
    </source>
</evidence>
<keyword evidence="1" id="KW-0812">Transmembrane</keyword>
<dbReference type="InterPro" id="IPR036278">
    <property type="entry name" value="Sialidase_sf"/>
</dbReference>
<dbReference type="Proteomes" id="UP000553957">
    <property type="component" value="Unassembled WGS sequence"/>
</dbReference>
<protein>
    <submittedName>
        <fullName evidence="3">Exo-alpha-sialidase</fullName>
    </submittedName>
</protein>
<dbReference type="Gene3D" id="2.130.10.10">
    <property type="entry name" value="YVTN repeat-like/Quinoprotein amine dehydrogenase"/>
    <property type="match status" value="1"/>
</dbReference>
<feature type="transmembrane region" description="Helical" evidence="1">
    <location>
        <begin position="36"/>
        <end position="53"/>
    </location>
</feature>
<reference evidence="2 5" key="2">
    <citation type="submission" date="2020-08" db="EMBL/GenBank/DDBJ databases">
        <title>Sequencing the genomes of 1000 actinobacteria strains.</title>
        <authorList>
            <person name="Klenk H.-P."/>
        </authorList>
    </citation>
    <scope>NUCLEOTIDE SEQUENCE [LARGE SCALE GENOMIC DNA]</scope>
    <source>
        <strain evidence="2 5">DSM 15626</strain>
    </source>
</reference>
<dbReference type="InterPro" id="IPR015943">
    <property type="entry name" value="WD40/YVTN_repeat-like_dom_sf"/>
</dbReference>
<accession>A0A7Y4L7K5</accession>
<comment type="caution">
    <text evidence="3">The sequence shown here is derived from an EMBL/GenBank/DDBJ whole genome shotgun (WGS) entry which is preliminary data.</text>
</comment>
<dbReference type="SUPFAM" id="SSF50939">
    <property type="entry name" value="Sialidases"/>
    <property type="match status" value="1"/>
</dbReference>
<dbReference type="EMBL" id="JABJRC010000009">
    <property type="protein sequence ID" value="NOL44626.1"/>
    <property type="molecule type" value="Genomic_DNA"/>
</dbReference>
<evidence type="ECO:0000313" key="4">
    <source>
        <dbReference type="Proteomes" id="UP000534306"/>
    </source>
</evidence>
<dbReference type="EMBL" id="JACHKF010000001">
    <property type="protein sequence ID" value="MBB6566904.1"/>
    <property type="molecule type" value="Genomic_DNA"/>
</dbReference>
<dbReference type="AlphaFoldDB" id="A0A7Y4L7K5"/>
<gene>
    <name evidence="2" type="ORF">HNR71_002541</name>
    <name evidence="3" type="ORF">HPO96_30700</name>
</gene>
<dbReference type="Proteomes" id="UP000534306">
    <property type="component" value="Unassembled WGS sequence"/>
</dbReference>
<dbReference type="RefSeq" id="WP_171677878.1">
    <property type="nucleotide sequence ID" value="NZ_BAAAGT010000008.1"/>
</dbReference>
<evidence type="ECO:0000313" key="2">
    <source>
        <dbReference type="EMBL" id="MBB6566904.1"/>
    </source>
</evidence>
<dbReference type="CDD" id="cd15482">
    <property type="entry name" value="Sialidase_non-viral"/>
    <property type="match status" value="1"/>
</dbReference>
<reference evidence="3 4" key="1">
    <citation type="submission" date="2020-05" db="EMBL/GenBank/DDBJ databases">
        <title>Genome sequence of Kribbella sandramycini ATCC 39419.</title>
        <authorList>
            <person name="Maclea K.S."/>
            <person name="Fair J.L."/>
        </authorList>
    </citation>
    <scope>NUCLEOTIDE SEQUENCE [LARGE SCALE GENOMIC DNA]</scope>
    <source>
        <strain evidence="3 4">ATCC 39419</strain>
    </source>
</reference>
<name>A0A7Y4L7K5_9ACTN</name>
<keyword evidence="1" id="KW-1133">Transmembrane helix</keyword>
<keyword evidence="4" id="KW-1185">Reference proteome</keyword>
<evidence type="ECO:0000256" key="1">
    <source>
        <dbReference type="SAM" id="Phobius"/>
    </source>
</evidence>
<organism evidence="3 4">
    <name type="scientific">Kribbella sandramycini</name>
    <dbReference type="NCBI Taxonomy" id="60450"/>
    <lineage>
        <taxon>Bacteria</taxon>
        <taxon>Bacillati</taxon>
        <taxon>Actinomycetota</taxon>
        <taxon>Actinomycetes</taxon>
        <taxon>Propionibacteriales</taxon>
        <taxon>Kribbellaceae</taxon>
        <taxon>Kribbella</taxon>
    </lineage>
</organism>
<proteinExistence type="predicted"/>